<feature type="transmembrane region" description="Helical" evidence="11">
    <location>
        <begin position="412"/>
        <end position="433"/>
    </location>
</feature>
<evidence type="ECO:0000256" key="5">
    <source>
        <dbReference type="ARBA" id="ARBA00023053"/>
    </source>
</evidence>
<evidence type="ECO:0000256" key="4">
    <source>
        <dbReference type="ARBA" id="ARBA00022989"/>
    </source>
</evidence>
<dbReference type="GO" id="GO:0015385">
    <property type="term" value="F:sodium:proton antiporter activity"/>
    <property type="evidence" value="ECO:0007669"/>
    <property type="project" value="InterPro"/>
</dbReference>
<keyword evidence="2 9" id="KW-0813">Transport</keyword>
<dbReference type="InterPro" id="IPR006153">
    <property type="entry name" value="Cation/H_exchanger_TM"/>
</dbReference>
<feature type="transmembrane region" description="Helical" evidence="11">
    <location>
        <begin position="28"/>
        <end position="48"/>
    </location>
</feature>
<dbReference type="GO" id="GO:0015386">
    <property type="term" value="F:potassium:proton antiporter activity"/>
    <property type="evidence" value="ECO:0007669"/>
    <property type="project" value="TreeGrafter"/>
</dbReference>
<feature type="domain" description="Cation/H+ exchanger transmembrane" evidence="12">
    <location>
        <begin position="49"/>
        <end position="440"/>
    </location>
</feature>
<evidence type="ECO:0000313" key="14">
    <source>
        <dbReference type="Proteomes" id="UP000321570"/>
    </source>
</evidence>
<dbReference type="PANTHER" id="PTHR10110:SF126">
    <property type="entry name" value="NA(+)_H(+) EXCHANGER PROTEIN 7"/>
    <property type="match status" value="1"/>
</dbReference>
<evidence type="ECO:0000256" key="6">
    <source>
        <dbReference type="ARBA" id="ARBA00023065"/>
    </source>
</evidence>
<proteinExistence type="inferred from homology"/>
<feature type="transmembrane region" description="Helical" evidence="11">
    <location>
        <begin position="159"/>
        <end position="179"/>
    </location>
</feature>
<feature type="transmembrane region" description="Helical" evidence="11">
    <location>
        <begin position="343"/>
        <end position="365"/>
    </location>
</feature>
<feature type="non-terminal residue" evidence="13">
    <location>
        <position position="1"/>
    </location>
</feature>
<feature type="transmembrane region" description="Helical" evidence="11">
    <location>
        <begin position="218"/>
        <end position="247"/>
    </location>
</feature>
<sequence length="694" mass="78139">TDNTGGARKESNPLRILVAWRTEHVAPYAFFTLMISLILLLRIFNYVIKSVFTSAIPESLIAIFVGSVIGSIMRTADVHISYIWDFTPTLFFMILLPFCVIDAAYSLYNRVFADCVVAIISYAVFATVLNMILIGILLIIAEASGLFKEGGLKFGPQVIMFYASIIVAVDPVAVLNVFYEIGVDPNLYYLVLGESLLNDAVTVVLYKIVSNFLGSQVVAAYDILIGIAAFFTINAGGILVGMTLGVLSCILTRIPTRLEIVFLFVGNYSAYLLGDTLGWSGLVAIITSGMVQSSYAFHNLSSEAAETCRRMAHILADICETITFLLIGMNVTTKELYWHTSFILFQLVACLVVRSIVVFGMTWYLNKYDMNYSRITVTEQFILAYGGLRGAVALSLVYLVDTESIDRGQHGIHKILITATLFTILFTVGFMGPTMKPLVRLLRVKLAAKQEISLMKELNERIIDEINSGLEVITGQMGWNRAREWFLRVNEKYIRKILQNDPQFRNQKIVKVYQDMALILHQASLNPKRADELLEELPVSVRTAYRAQELANKAEAYHQLKMATSRYPARIFYDYHSLFAKKLQRFWDYIAPSPTQPQNPQLEASSTDHDSGIWTWLKNIMGSFQDRETQTKSDEGTQSKEKPNASDKQDSHQEKNGKLKFGSSFFRNTNNMHMITVNEDGQINLNNDKQCTNK</sequence>
<comment type="similarity">
    <text evidence="9">Belongs to the monovalent cation:proton antiporter 1 (CPA1) transporter (TC 2.A.36) family.</text>
</comment>
<keyword evidence="9" id="KW-0050">Antiport</keyword>
<reference evidence="13 14" key="1">
    <citation type="submission" date="2019-07" db="EMBL/GenBank/DDBJ databases">
        <authorList>
            <person name="Jastrzebski P J."/>
            <person name="Paukszto L."/>
            <person name="Jastrzebski P J."/>
        </authorList>
    </citation>
    <scope>NUCLEOTIDE SEQUENCE [LARGE SCALE GENOMIC DNA]</scope>
    <source>
        <strain evidence="13 14">WMS-il1</strain>
    </source>
</reference>
<comment type="subcellular location">
    <subcellularLocation>
        <location evidence="1">Membrane</location>
        <topology evidence="1">Multi-pass membrane protein</topology>
    </subcellularLocation>
</comment>
<evidence type="ECO:0000256" key="7">
    <source>
        <dbReference type="ARBA" id="ARBA00023136"/>
    </source>
</evidence>
<evidence type="ECO:0000256" key="9">
    <source>
        <dbReference type="RuleBase" id="RU003722"/>
    </source>
</evidence>
<dbReference type="GO" id="GO:0005886">
    <property type="term" value="C:plasma membrane"/>
    <property type="evidence" value="ECO:0007669"/>
    <property type="project" value="TreeGrafter"/>
</dbReference>
<protein>
    <recommendedName>
        <fullName evidence="9">Sodium/hydrogen exchanger</fullName>
    </recommendedName>
</protein>
<feature type="compositionally biased region" description="Basic and acidic residues" evidence="10">
    <location>
        <begin position="627"/>
        <end position="657"/>
    </location>
</feature>
<feature type="transmembrane region" description="Helical" evidence="11">
    <location>
        <begin position="377"/>
        <end position="400"/>
    </location>
</feature>
<dbReference type="InterPro" id="IPR018422">
    <property type="entry name" value="Cation/H_exchanger_CPA1"/>
</dbReference>
<dbReference type="NCBIfam" id="TIGR00840">
    <property type="entry name" value="b_cpa1"/>
    <property type="match status" value="1"/>
</dbReference>
<keyword evidence="5" id="KW-0915">Sodium</keyword>
<dbReference type="Pfam" id="PF00999">
    <property type="entry name" value="Na_H_Exchanger"/>
    <property type="match status" value="1"/>
</dbReference>
<evidence type="ECO:0000256" key="10">
    <source>
        <dbReference type="SAM" id="MobiDB-lite"/>
    </source>
</evidence>
<evidence type="ECO:0000256" key="11">
    <source>
        <dbReference type="SAM" id="Phobius"/>
    </source>
</evidence>
<name>A0A564YYV3_HYMDI</name>
<keyword evidence="3 9" id="KW-0812">Transmembrane</keyword>
<keyword evidence="8 9" id="KW-0739">Sodium transport</keyword>
<feature type="transmembrane region" description="Helical" evidence="11">
    <location>
        <begin position="186"/>
        <end position="206"/>
    </location>
</feature>
<dbReference type="Gene3D" id="6.10.140.1330">
    <property type="match status" value="1"/>
</dbReference>
<dbReference type="AlphaFoldDB" id="A0A564YYV3"/>
<dbReference type="PANTHER" id="PTHR10110">
    <property type="entry name" value="SODIUM/HYDROGEN EXCHANGER"/>
    <property type="match status" value="1"/>
</dbReference>
<feature type="transmembrane region" description="Helical" evidence="11">
    <location>
        <begin position="60"/>
        <end position="84"/>
    </location>
</feature>
<keyword evidence="4 11" id="KW-1133">Transmembrane helix</keyword>
<dbReference type="InterPro" id="IPR004709">
    <property type="entry name" value="NaH_exchanger"/>
</dbReference>
<evidence type="ECO:0000256" key="1">
    <source>
        <dbReference type="ARBA" id="ARBA00004141"/>
    </source>
</evidence>
<organism evidence="13 14">
    <name type="scientific">Hymenolepis diminuta</name>
    <name type="common">Rat tapeworm</name>
    <dbReference type="NCBI Taxonomy" id="6216"/>
    <lineage>
        <taxon>Eukaryota</taxon>
        <taxon>Metazoa</taxon>
        <taxon>Spiralia</taxon>
        <taxon>Lophotrochozoa</taxon>
        <taxon>Platyhelminthes</taxon>
        <taxon>Cestoda</taxon>
        <taxon>Eucestoda</taxon>
        <taxon>Cyclophyllidea</taxon>
        <taxon>Hymenolepididae</taxon>
        <taxon>Hymenolepis</taxon>
    </lineage>
</organism>
<dbReference type="Proteomes" id="UP000321570">
    <property type="component" value="Unassembled WGS sequence"/>
</dbReference>
<keyword evidence="6 9" id="KW-0406">Ion transport</keyword>
<feature type="transmembrane region" description="Helical" evidence="11">
    <location>
        <begin position="90"/>
        <end position="108"/>
    </location>
</feature>
<evidence type="ECO:0000256" key="8">
    <source>
        <dbReference type="ARBA" id="ARBA00023201"/>
    </source>
</evidence>
<evidence type="ECO:0000259" key="12">
    <source>
        <dbReference type="Pfam" id="PF00999"/>
    </source>
</evidence>
<dbReference type="EMBL" id="CABIJS010000488">
    <property type="protein sequence ID" value="VUZ52412.1"/>
    <property type="molecule type" value="Genomic_DNA"/>
</dbReference>
<keyword evidence="7 11" id="KW-0472">Membrane</keyword>
<evidence type="ECO:0000256" key="3">
    <source>
        <dbReference type="ARBA" id="ARBA00022692"/>
    </source>
</evidence>
<gene>
    <name evidence="13" type="ORF">WMSIL1_LOCUS10838</name>
</gene>
<evidence type="ECO:0000313" key="13">
    <source>
        <dbReference type="EMBL" id="VUZ52412.1"/>
    </source>
</evidence>
<dbReference type="GO" id="GO:0098719">
    <property type="term" value="P:sodium ion import across plasma membrane"/>
    <property type="evidence" value="ECO:0007669"/>
    <property type="project" value="TreeGrafter"/>
</dbReference>
<evidence type="ECO:0000256" key="2">
    <source>
        <dbReference type="ARBA" id="ARBA00022448"/>
    </source>
</evidence>
<accession>A0A564YYV3</accession>
<dbReference type="GO" id="GO:0051453">
    <property type="term" value="P:regulation of intracellular pH"/>
    <property type="evidence" value="ECO:0007669"/>
    <property type="project" value="TreeGrafter"/>
</dbReference>
<feature type="region of interest" description="Disordered" evidence="10">
    <location>
        <begin position="627"/>
        <end position="663"/>
    </location>
</feature>
<feature type="transmembrane region" description="Helical" evidence="11">
    <location>
        <begin position="115"/>
        <end position="139"/>
    </location>
</feature>
<keyword evidence="14" id="KW-1185">Reference proteome</keyword>